<dbReference type="EMBL" id="CAJOAZ010003262">
    <property type="protein sequence ID" value="CAF3996036.1"/>
    <property type="molecule type" value="Genomic_DNA"/>
</dbReference>
<evidence type="ECO:0000313" key="1">
    <source>
        <dbReference type="EMBL" id="CAF0962809.1"/>
    </source>
</evidence>
<dbReference type="Proteomes" id="UP000663860">
    <property type="component" value="Unassembled WGS sequence"/>
</dbReference>
<evidence type="ECO:0008006" key="6">
    <source>
        <dbReference type="Google" id="ProtNLM"/>
    </source>
</evidence>
<dbReference type="Gene3D" id="2.170.270.10">
    <property type="entry name" value="SET domain"/>
    <property type="match status" value="1"/>
</dbReference>
<accession>A0A814E484</accession>
<dbReference type="PANTHER" id="PTHR12197:SF251">
    <property type="entry name" value="EG:BACR7C10.4 PROTEIN"/>
    <property type="match status" value="1"/>
</dbReference>
<dbReference type="InterPro" id="IPR046341">
    <property type="entry name" value="SET_dom_sf"/>
</dbReference>
<evidence type="ECO:0000313" key="3">
    <source>
        <dbReference type="EMBL" id="CAF3996036.1"/>
    </source>
</evidence>
<organism evidence="1 5">
    <name type="scientific">Adineta steineri</name>
    <dbReference type="NCBI Taxonomy" id="433720"/>
    <lineage>
        <taxon>Eukaryota</taxon>
        <taxon>Metazoa</taxon>
        <taxon>Spiralia</taxon>
        <taxon>Gnathifera</taxon>
        <taxon>Rotifera</taxon>
        <taxon>Eurotatoria</taxon>
        <taxon>Bdelloidea</taxon>
        <taxon>Adinetida</taxon>
        <taxon>Adinetidae</taxon>
        <taxon>Adineta</taxon>
    </lineage>
</organism>
<protein>
    <recommendedName>
        <fullName evidence="6">SET domain-containing protein</fullName>
    </recommendedName>
</protein>
<evidence type="ECO:0000313" key="4">
    <source>
        <dbReference type="EMBL" id="CAF4031238.1"/>
    </source>
</evidence>
<sequence length="219" mass="25543">MVSLNVLFVFHSLGEEVCISYLHDGYLPRDERQRILLERGFECRCERCSTESIFEKDIPLTADINLSPLSNEKIAPLRHRYDQLMGDVQSTFGQSSSRSCSAWLTRAERWLADAGKSPHQLHQFHWLSVHMYKLLRDRYKTMYVNNAGDRKVMRKKVMFYGKLIIRAEFAVLQPLDPAKQAVDAFLHDWNDMDMPKNGAWKLLNELEPNAEIIIKKLND</sequence>
<evidence type="ECO:0000313" key="5">
    <source>
        <dbReference type="Proteomes" id="UP000663860"/>
    </source>
</evidence>
<gene>
    <name evidence="1" type="ORF">IZO911_LOCUS15638</name>
    <name evidence="2" type="ORF">JYZ213_LOCUS23836</name>
    <name evidence="4" type="ORF">KXQ929_LOCUS30301</name>
    <name evidence="3" type="ORF">OXD698_LOCUS29235</name>
</gene>
<dbReference type="PANTHER" id="PTHR12197">
    <property type="entry name" value="HISTONE-LYSINE N-METHYLTRANSFERASE SMYD"/>
    <property type="match status" value="1"/>
</dbReference>
<proteinExistence type="predicted"/>
<dbReference type="Proteomes" id="UP000663844">
    <property type="component" value="Unassembled WGS sequence"/>
</dbReference>
<comment type="caution">
    <text evidence="1">The sequence shown here is derived from an EMBL/GenBank/DDBJ whole genome shotgun (WGS) entry which is preliminary data.</text>
</comment>
<dbReference type="EMBL" id="CAJNOG010000286">
    <property type="protein sequence ID" value="CAF1146166.1"/>
    <property type="molecule type" value="Genomic_DNA"/>
</dbReference>
<dbReference type="GO" id="GO:0005634">
    <property type="term" value="C:nucleus"/>
    <property type="evidence" value="ECO:0007669"/>
    <property type="project" value="TreeGrafter"/>
</dbReference>
<dbReference type="EMBL" id="CAJNOE010000136">
    <property type="protein sequence ID" value="CAF0962809.1"/>
    <property type="molecule type" value="Genomic_DNA"/>
</dbReference>
<dbReference type="Proteomes" id="UP000663845">
    <property type="component" value="Unassembled WGS sequence"/>
</dbReference>
<reference evidence="1" key="1">
    <citation type="submission" date="2021-02" db="EMBL/GenBank/DDBJ databases">
        <authorList>
            <person name="Nowell W R."/>
        </authorList>
    </citation>
    <scope>NUCLEOTIDE SEQUENCE</scope>
</reference>
<dbReference type="Proteomes" id="UP000663868">
    <property type="component" value="Unassembled WGS sequence"/>
</dbReference>
<name>A0A814E484_9BILA</name>
<evidence type="ECO:0000313" key="2">
    <source>
        <dbReference type="EMBL" id="CAF1146166.1"/>
    </source>
</evidence>
<dbReference type="AlphaFoldDB" id="A0A814E484"/>
<dbReference type="InterPro" id="IPR050869">
    <property type="entry name" value="H3K4_H4K5_MeTrfase"/>
</dbReference>
<dbReference type="EMBL" id="CAJOBB010003273">
    <property type="protein sequence ID" value="CAF4031238.1"/>
    <property type="molecule type" value="Genomic_DNA"/>
</dbReference>